<dbReference type="GO" id="GO:0005739">
    <property type="term" value="C:mitochondrion"/>
    <property type="evidence" value="ECO:0007669"/>
    <property type="project" value="UniProtKB-ARBA"/>
</dbReference>
<evidence type="ECO:0000256" key="1">
    <source>
        <dbReference type="ARBA" id="ARBA00009986"/>
    </source>
</evidence>
<accession>A0A2T0FFP1</accession>
<dbReference type="GeneID" id="36515138"/>
<comment type="similarity">
    <text evidence="1 5">Belongs to the aldehyde dehydrogenase family.</text>
</comment>
<dbReference type="InterPro" id="IPR016163">
    <property type="entry name" value="Ald_DH_C"/>
</dbReference>
<dbReference type="InterPro" id="IPR029510">
    <property type="entry name" value="Ald_DH_CS_GLU"/>
</dbReference>
<comment type="caution">
    <text evidence="7">The sequence shown here is derived from an EMBL/GenBank/DDBJ whole genome shotgun (WGS) entry which is preliminary data.</text>
</comment>
<keyword evidence="8" id="KW-1185">Reference proteome</keyword>
<sequence length="496" mass="53601">MSGLKLQLKTPNGISYEQPTGLFINGEFVKGKSGKTFEVIAPYNEEVIANISEAEPVDVDVAVDAAEEAFKTWGHCDTETRARVLFKLADLIEQKTELFAAVESWDNGKTIAMATGDVGLVVSTFRNYGGWATKITGDTIETDADHFTYTRREPVGVCGMVIPWNFPLLMLSWKIAPALACGCTMILKSAESTPLTALLFASLLNEAGVPKGVVNIISGYGPAGAALASHSRIHKIAFTGSTATGRKIMESAAKSNVKNITLELGGKSPNLFFDDCDFDKSVKLALAAIFYNSGEVCSAGSRVYIQEGIYDKFLAALKTEVEKLKVGSPFDKDNYYGAQTNKLQFDKVMDYIQKGVEEGAQLVTGGKRIGNKGYYITPTIFADVSHSHTIATEEIFGPVLAVFKFKTVDEAIALANSSEYGLGSGIHTESLDRAIYVAHRLRAGSVWVNTYNDFHPQVPFGGYGTSGIGRELGKEVLENFTETKAIRIAGILGGRL</sequence>
<dbReference type="InterPro" id="IPR016161">
    <property type="entry name" value="Ald_DH/histidinol_DH"/>
</dbReference>
<dbReference type="InterPro" id="IPR016160">
    <property type="entry name" value="Ald_DH_CS_CYS"/>
</dbReference>
<dbReference type="AlphaFoldDB" id="A0A2T0FFP1"/>
<keyword evidence="3" id="KW-0520">NAD</keyword>
<dbReference type="RefSeq" id="XP_024663715.1">
    <property type="nucleotide sequence ID" value="XM_024807947.1"/>
</dbReference>
<dbReference type="Pfam" id="PF00171">
    <property type="entry name" value="Aldedh"/>
    <property type="match status" value="1"/>
</dbReference>
<name>A0A2T0FFP1_9ASCO</name>
<dbReference type="OrthoDB" id="310895at2759"/>
<dbReference type="PROSITE" id="PS00070">
    <property type="entry name" value="ALDEHYDE_DEHYDR_CYS"/>
    <property type="match status" value="1"/>
</dbReference>
<organism evidence="7 8">
    <name type="scientific">Wickerhamiella sorbophila</name>
    <dbReference type="NCBI Taxonomy" id="45607"/>
    <lineage>
        <taxon>Eukaryota</taxon>
        <taxon>Fungi</taxon>
        <taxon>Dikarya</taxon>
        <taxon>Ascomycota</taxon>
        <taxon>Saccharomycotina</taxon>
        <taxon>Dipodascomycetes</taxon>
        <taxon>Dipodascales</taxon>
        <taxon>Trichomonascaceae</taxon>
        <taxon>Wickerhamiella</taxon>
    </lineage>
</organism>
<reference evidence="7 8" key="1">
    <citation type="submission" date="2017-04" db="EMBL/GenBank/DDBJ databases">
        <title>Genome sequencing of [Candida] sorbophila.</title>
        <authorList>
            <person name="Ahn J.O."/>
        </authorList>
    </citation>
    <scope>NUCLEOTIDE SEQUENCE [LARGE SCALE GENOMIC DNA]</scope>
    <source>
        <strain evidence="7 8">DS02</strain>
    </source>
</reference>
<proteinExistence type="inferred from homology"/>
<keyword evidence="2 5" id="KW-0560">Oxidoreductase</keyword>
<evidence type="ECO:0000313" key="7">
    <source>
        <dbReference type="EMBL" id="PRT53769.1"/>
    </source>
</evidence>
<dbReference type="CDD" id="cd07091">
    <property type="entry name" value="ALDH_F1-2_Ald2-like"/>
    <property type="match status" value="1"/>
</dbReference>
<gene>
    <name evidence="7" type="ORF">B9G98_01389</name>
</gene>
<dbReference type="Gene3D" id="3.40.309.10">
    <property type="entry name" value="Aldehyde Dehydrogenase, Chain A, domain 2"/>
    <property type="match status" value="1"/>
</dbReference>
<dbReference type="InterPro" id="IPR015590">
    <property type="entry name" value="Aldehyde_DH_dom"/>
</dbReference>
<dbReference type="EMBL" id="NDIQ01000001">
    <property type="protein sequence ID" value="PRT53769.1"/>
    <property type="molecule type" value="Genomic_DNA"/>
</dbReference>
<protein>
    <submittedName>
        <fullName evidence="7">Aldehyde dehydrogenase 5, mitochondrial</fullName>
    </submittedName>
</protein>
<dbReference type="PROSITE" id="PS00687">
    <property type="entry name" value="ALDEHYDE_DEHYDR_GLU"/>
    <property type="match status" value="1"/>
</dbReference>
<evidence type="ECO:0000313" key="8">
    <source>
        <dbReference type="Proteomes" id="UP000238350"/>
    </source>
</evidence>
<evidence type="ECO:0000259" key="6">
    <source>
        <dbReference type="Pfam" id="PF00171"/>
    </source>
</evidence>
<dbReference type="GO" id="GO:0004029">
    <property type="term" value="F:aldehyde dehydrogenase (NAD+) activity"/>
    <property type="evidence" value="ECO:0007669"/>
    <property type="project" value="UniProtKB-ARBA"/>
</dbReference>
<dbReference type="FunFam" id="3.40.605.10:FF:000011">
    <property type="entry name" value="ALD5p Mitochondrial aldehyde dehydrogenase"/>
    <property type="match status" value="1"/>
</dbReference>
<dbReference type="InterPro" id="IPR016162">
    <property type="entry name" value="Ald_DH_N"/>
</dbReference>
<dbReference type="GO" id="GO:0019413">
    <property type="term" value="P:acetate biosynthetic process"/>
    <property type="evidence" value="ECO:0007669"/>
    <property type="project" value="UniProtKB-ARBA"/>
</dbReference>
<dbReference type="Proteomes" id="UP000238350">
    <property type="component" value="Unassembled WGS sequence"/>
</dbReference>
<evidence type="ECO:0000256" key="4">
    <source>
        <dbReference type="PROSITE-ProRule" id="PRU10007"/>
    </source>
</evidence>
<evidence type="ECO:0000256" key="5">
    <source>
        <dbReference type="RuleBase" id="RU003345"/>
    </source>
</evidence>
<evidence type="ECO:0000256" key="2">
    <source>
        <dbReference type="ARBA" id="ARBA00023002"/>
    </source>
</evidence>
<dbReference type="Gene3D" id="3.40.605.10">
    <property type="entry name" value="Aldehyde Dehydrogenase, Chain A, domain 1"/>
    <property type="match status" value="1"/>
</dbReference>
<evidence type="ECO:0000256" key="3">
    <source>
        <dbReference type="ARBA" id="ARBA00023027"/>
    </source>
</evidence>
<feature type="active site" evidence="4">
    <location>
        <position position="263"/>
    </location>
</feature>
<feature type="domain" description="Aldehyde dehydrogenase" evidence="6">
    <location>
        <begin position="28"/>
        <end position="486"/>
    </location>
</feature>
<dbReference type="FunFam" id="3.40.309.10:FF:000001">
    <property type="entry name" value="Mitochondrial aldehyde dehydrogenase 2"/>
    <property type="match status" value="1"/>
</dbReference>
<dbReference type="SUPFAM" id="SSF53720">
    <property type="entry name" value="ALDH-like"/>
    <property type="match status" value="1"/>
</dbReference>
<dbReference type="PANTHER" id="PTHR11699">
    <property type="entry name" value="ALDEHYDE DEHYDROGENASE-RELATED"/>
    <property type="match status" value="1"/>
</dbReference>
<dbReference type="STRING" id="45607.A0A2T0FFP1"/>